<dbReference type="Proteomes" id="UP000250163">
    <property type="component" value="Chromosome MORIYA"/>
</dbReference>
<keyword evidence="3" id="KW-1185">Reference proteome</keyword>
<reference evidence="3" key="1">
    <citation type="submission" date="2018-05" db="EMBL/GenBank/DDBJ databases">
        <authorList>
            <person name="Cea G.-C."/>
            <person name="William W."/>
        </authorList>
    </citation>
    <scope>NUCLEOTIDE SEQUENCE [LARGE SCALE GENOMIC DNA]</scope>
    <source>
        <strain evidence="3">DB21MT 5</strain>
    </source>
</reference>
<evidence type="ECO:0000313" key="2">
    <source>
        <dbReference type="EMBL" id="SQD77048.1"/>
    </source>
</evidence>
<sequence>MEEKRSVYTCLQGVGIVFSFILVNDIANGRWFDVGLMFVVVMIALVVVDKISKME</sequence>
<dbReference type="RefSeq" id="WP_162629217.1">
    <property type="nucleotide sequence ID" value="NZ_LS483250.1"/>
</dbReference>
<evidence type="ECO:0000313" key="3">
    <source>
        <dbReference type="Proteomes" id="UP000250163"/>
    </source>
</evidence>
<gene>
    <name evidence="2" type="ORF">MORIYA_0570</name>
</gene>
<dbReference type="KEGG" id="mya:MORIYA_0570"/>
<dbReference type="AlphaFoldDB" id="A0A330LMG4"/>
<feature type="transmembrane region" description="Helical" evidence="1">
    <location>
        <begin position="29"/>
        <end position="48"/>
    </location>
</feature>
<dbReference type="EMBL" id="LS483250">
    <property type="protein sequence ID" value="SQD77048.1"/>
    <property type="molecule type" value="Genomic_DNA"/>
</dbReference>
<accession>A0A330LMG4</accession>
<keyword evidence="1" id="KW-0472">Membrane</keyword>
<organism evidence="2 3">
    <name type="scientific">Moritella yayanosii</name>
    <dbReference type="NCBI Taxonomy" id="69539"/>
    <lineage>
        <taxon>Bacteria</taxon>
        <taxon>Pseudomonadati</taxon>
        <taxon>Pseudomonadota</taxon>
        <taxon>Gammaproteobacteria</taxon>
        <taxon>Alteromonadales</taxon>
        <taxon>Moritellaceae</taxon>
        <taxon>Moritella</taxon>
    </lineage>
</organism>
<feature type="transmembrane region" description="Helical" evidence="1">
    <location>
        <begin position="7"/>
        <end position="23"/>
    </location>
</feature>
<evidence type="ECO:0000256" key="1">
    <source>
        <dbReference type="SAM" id="Phobius"/>
    </source>
</evidence>
<name>A0A330LMG4_9GAMM</name>
<keyword evidence="1" id="KW-0812">Transmembrane</keyword>
<keyword evidence="1" id="KW-1133">Transmembrane helix</keyword>
<proteinExistence type="predicted"/>
<protein>
    <submittedName>
        <fullName evidence="2">Uncharacterized protein</fullName>
    </submittedName>
</protein>